<dbReference type="Gene3D" id="1.10.10.10">
    <property type="entry name" value="Winged helix-like DNA-binding domain superfamily/Winged helix DNA-binding domain"/>
    <property type="match status" value="1"/>
</dbReference>
<dbReference type="EMBL" id="JAKXMK010000016">
    <property type="protein sequence ID" value="MCH6167766.1"/>
    <property type="molecule type" value="Genomic_DNA"/>
</dbReference>
<sequence length="178" mass="19158">MSTTRIDPASLPGRPCAMAAALQLVGERWAMLAVREVVLGNHRFTEIARNTGAPTDRLATRLRELVAAGILERHPLEEGGGRDGYFLTAAGRDLMPVIQGLISWGNQWAVSSPTRQLRHRDHDFVPVVICTGCGEVVEDAEVVLRDDAATSPEGSGSPIEDGSGSPSRRDDDGRRSFG</sequence>
<dbReference type="PROSITE" id="PS51118">
    <property type="entry name" value="HTH_HXLR"/>
    <property type="match status" value="1"/>
</dbReference>
<evidence type="ECO:0000256" key="1">
    <source>
        <dbReference type="ARBA" id="ARBA00023015"/>
    </source>
</evidence>
<dbReference type="PANTHER" id="PTHR33204">
    <property type="entry name" value="TRANSCRIPTIONAL REGULATOR, MARR FAMILY"/>
    <property type="match status" value="1"/>
</dbReference>
<keyword evidence="2" id="KW-0238">DNA-binding</keyword>
<name>A0ABS9THK7_9PSEU</name>
<evidence type="ECO:0000313" key="6">
    <source>
        <dbReference type="EMBL" id="MCH6167766.1"/>
    </source>
</evidence>
<evidence type="ECO:0000256" key="2">
    <source>
        <dbReference type="ARBA" id="ARBA00023125"/>
    </source>
</evidence>
<gene>
    <name evidence="6" type="ORF">MMF94_18925</name>
</gene>
<keyword evidence="1" id="KW-0805">Transcription regulation</keyword>
<reference evidence="6 7" key="1">
    <citation type="submission" date="2022-03" db="EMBL/GenBank/DDBJ databases">
        <title>Pseudonocardia alaer sp. nov., a novel actinomycete isolated from reed forest soil.</title>
        <authorList>
            <person name="Wang L."/>
        </authorList>
    </citation>
    <scope>NUCLEOTIDE SEQUENCE [LARGE SCALE GENOMIC DNA]</scope>
    <source>
        <strain evidence="6 7">Y-16303</strain>
    </source>
</reference>
<dbReference type="SUPFAM" id="SSF46785">
    <property type="entry name" value="Winged helix' DNA-binding domain"/>
    <property type="match status" value="1"/>
</dbReference>
<evidence type="ECO:0000313" key="7">
    <source>
        <dbReference type="Proteomes" id="UP001299970"/>
    </source>
</evidence>
<proteinExistence type="predicted"/>
<keyword evidence="7" id="KW-1185">Reference proteome</keyword>
<evidence type="ECO:0000256" key="4">
    <source>
        <dbReference type="SAM" id="MobiDB-lite"/>
    </source>
</evidence>
<feature type="region of interest" description="Disordered" evidence="4">
    <location>
        <begin position="145"/>
        <end position="178"/>
    </location>
</feature>
<dbReference type="InterPro" id="IPR002577">
    <property type="entry name" value="HTH_HxlR"/>
</dbReference>
<dbReference type="Pfam" id="PF01638">
    <property type="entry name" value="HxlR"/>
    <property type="match status" value="1"/>
</dbReference>
<accession>A0ABS9THK7</accession>
<dbReference type="RefSeq" id="WP_241038297.1">
    <property type="nucleotide sequence ID" value="NZ_BAAAJF010000012.1"/>
</dbReference>
<dbReference type="Proteomes" id="UP001299970">
    <property type="component" value="Unassembled WGS sequence"/>
</dbReference>
<keyword evidence="3" id="KW-0804">Transcription</keyword>
<dbReference type="InterPro" id="IPR036388">
    <property type="entry name" value="WH-like_DNA-bd_sf"/>
</dbReference>
<protein>
    <submittedName>
        <fullName evidence="6">Helix-turn-helix transcriptional regulator</fullName>
    </submittedName>
</protein>
<organism evidence="6 7">
    <name type="scientific">Pseudonocardia alaniniphila</name>
    <dbReference type="NCBI Taxonomy" id="75291"/>
    <lineage>
        <taxon>Bacteria</taxon>
        <taxon>Bacillati</taxon>
        <taxon>Actinomycetota</taxon>
        <taxon>Actinomycetes</taxon>
        <taxon>Pseudonocardiales</taxon>
        <taxon>Pseudonocardiaceae</taxon>
        <taxon>Pseudonocardia</taxon>
    </lineage>
</organism>
<dbReference type="InterPro" id="IPR036390">
    <property type="entry name" value="WH_DNA-bd_sf"/>
</dbReference>
<comment type="caution">
    <text evidence="6">The sequence shown here is derived from an EMBL/GenBank/DDBJ whole genome shotgun (WGS) entry which is preliminary data.</text>
</comment>
<feature type="domain" description="HTH hxlR-type" evidence="5">
    <location>
        <begin position="16"/>
        <end position="113"/>
    </location>
</feature>
<evidence type="ECO:0000259" key="5">
    <source>
        <dbReference type="PROSITE" id="PS51118"/>
    </source>
</evidence>
<feature type="compositionally biased region" description="Basic and acidic residues" evidence="4">
    <location>
        <begin position="167"/>
        <end position="178"/>
    </location>
</feature>
<dbReference type="PANTHER" id="PTHR33204:SF18">
    <property type="entry name" value="TRANSCRIPTIONAL REGULATORY PROTEIN"/>
    <property type="match status" value="1"/>
</dbReference>
<evidence type="ECO:0000256" key="3">
    <source>
        <dbReference type="ARBA" id="ARBA00023163"/>
    </source>
</evidence>